<feature type="region of interest" description="Disordered" evidence="3">
    <location>
        <begin position="1"/>
        <end position="38"/>
    </location>
</feature>
<evidence type="ECO:0000256" key="1">
    <source>
        <dbReference type="ARBA" id="ARBA00009981"/>
    </source>
</evidence>
<reference evidence="4 5" key="1">
    <citation type="submission" date="2021-08" db="EMBL/GenBank/DDBJ databases">
        <title>Whole genome sequence of novel Actinomyces species strain MAS-1.</title>
        <authorList>
            <person name="Saito M."/>
            <person name="Kuwahara N."/>
            <person name="Takizawa T."/>
            <person name="Gotouda H."/>
            <person name="Ochiai T."/>
        </authorList>
    </citation>
    <scope>NUCLEOTIDE SEQUENCE [LARGE SCALE GENOMIC DNA]</scope>
    <source>
        <strain evidence="4 5">MAS-1</strain>
    </source>
</reference>
<dbReference type="RefSeq" id="WP_223911668.1">
    <property type="nucleotide sequence ID" value="NZ_AP025017.1"/>
</dbReference>
<organism evidence="4 5">
    <name type="scientific">Actinomyces capricornis</name>
    <dbReference type="NCBI Taxonomy" id="2755559"/>
    <lineage>
        <taxon>Bacteria</taxon>
        <taxon>Bacillati</taxon>
        <taxon>Actinomycetota</taxon>
        <taxon>Actinomycetes</taxon>
        <taxon>Actinomycetales</taxon>
        <taxon>Actinomycetaceae</taxon>
        <taxon>Actinomyces</taxon>
    </lineage>
</organism>
<dbReference type="EMBL" id="AP025017">
    <property type="protein sequence ID" value="BDA64074.1"/>
    <property type="molecule type" value="Genomic_DNA"/>
</dbReference>
<dbReference type="Proteomes" id="UP000824496">
    <property type="component" value="Chromosome"/>
</dbReference>
<comment type="similarity">
    <text evidence="1 2">Belongs to the phD/YefM antitoxin family.</text>
</comment>
<proteinExistence type="inferred from homology"/>
<evidence type="ECO:0000256" key="3">
    <source>
        <dbReference type="SAM" id="MobiDB-lite"/>
    </source>
</evidence>
<evidence type="ECO:0000256" key="2">
    <source>
        <dbReference type="RuleBase" id="RU362080"/>
    </source>
</evidence>
<dbReference type="Gene3D" id="3.40.1620.10">
    <property type="entry name" value="YefM-like domain"/>
    <property type="match status" value="1"/>
</dbReference>
<accession>A0ABM7UHT9</accession>
<dbReference type="InterPro" id="IPR006442">
    <property type="entry name" value="Antitoxin_Phd/YefM"/>
</dbReference>
<name>A0ABM7UHT9_9ACTO</name>
<dbReference type="NCBIfam" id="TIGR01552">
    <property type="entry name" value="phd_fam"/>
    <property type="match status" value="1"/>
</dbReference>
<sequence length="126" mass="13664">MSAVSAAGPTSETPAAGAPAGCPSRSALPDTGPVGRSVGLREVNQRAGQIYREVEATGQPVTVTDRGRPIAQIVPIRPQESRFDRLMREGRIQPATRSHHLTPQRWDLPEGMTLETLLAEDRWEEG</sequence>
<dbReference type="SUPFAM" id="SSF143120">
    <property type="entry name" value="YefM-like"/>
    <property type="match status" value="1"/>
</dbReference>
<comment type="function">
    <text evidence="2">Antitoxin component of a type II toxin-antitoxin (TA) system.</text>
</comment>
<evidence type="ECO:0000313" key="5">
    <source>
        <dbReference type="Proteomes" id="UP000824496"/>
    </source>
</evidence>
<evidence type="ECO:0000313" key="4">
    <source>
        <dbReference type="EMBL" id="BDA64074.1"/>
    </source>
</evidence>
<gene>
    <name evidence="4" type="ORF">MANAM107_09080</name>
</gene>
<protein>
    <recommendedName>
        <fullName evidence="2">Antitoxin</fullName>
    </recommendedName>
</protein>
<keyword evidence="5" id="KW-1185">Reference proteome</keyword>
<dbReference type="InterPro" id="IPR036165">
    <property type="entry name" value="YefM-like_sf"/>
</dbReference>
<dbReference type="Pfam" id="PF02604">
    <property type="entry name" value="PhdYeFM_antitox"/>
    <property type="match status" value="1"/>
</dbReference>